<keyword evidence="1" id="KW-1133">Transmembrane helix</keyword>
<proteinExistence type="predicted"/>
<keyword evidence="3" id="KW-1185">Reference proteome</keyword>
<keyword evidence="1" id="KW-0812">Transmembrane</keyword>
<accession>A0A194UWB8</accession>
<evidence type="ECO:0000256" key="1">
    <source>
        <dbReference type="SAM" id="Phobius"/>
    </source>
</evidence>
<keyword evidence="1" id="KW-0472">Membrane</keyword>
<name>A0A194UWB8_CYTMA</name>
<evidence type="ECO:0000313" key="3">
    <source>
        <dbReference type="Proteomes" id="UP000078576"/>
    </source>
</evidence>
<protein>
    <submittedName>
        <fullName evidence="2">Uncharacterized protein</fullName>
    </submittedName>
</protein>
<sequence>MTQAGWLWSMNGHIISWCGHTDSQNILLSFINPTSPLRTSATQLCIGLSVFWLCLVTLESRLWSLTINLAEIKAPELHPRRHAVSNLNAQLPTMYPTRPLMKAPPDPTSAQRHFLTRRLHSLRRIPAELVPLFTVVGAGIILGGATMIHKLLTDGNLRRTRQNSGRKAH</sequence>
<dbReference type="AlphaFoldDB" id="A0A194UWB8"/>
<dbReference type="OrthoDB" id="202195at2759"/>
<dbReference type="EMBL" id="KN714684">
    <property type="protein sequence ID" value="KUI55953.1"/>
    <property type="molecule type" value="Genomic_DNA"/>
</dbReference>
<evidence type="ECO:0000313" key="2">
    <source>
        <dbReference type="EMBL" id="KUI55953.1"/>
    </source>
</evidence>
<feature type="transmembrane region" description="Helical" evidence="1">
    <location>
        <begin position="127"/>
        <end position="148"/>
    </location>
</feature>
<organism evidence="2 3">
    <name type="scientific">Cytospora mali</name>
    <name type="common">Apple Valsa canker fungus</name>
    <name type="synonym">Valsa mali</name>
    <dbReference type="NCBI Taxonomy" id="578113"/>
    <lineage>
        <taxon>Eukaryota</taxon>
        <taxon>Fungi</taxon>
        <taxon>Dikarya</taxon>
        <taxon>Ascomycota</taxon>
        <taxon>Pezizomycotina</taxon>
        <taxon>Sordariomycetes</taxon>
        <taxon>Sordariomycetidae</taxon>
        <taxon>Diaporthales</taxon>
        <taxon>Cytosporaceae</taxon>
        <taxon>Cytospora</taxon>
    </lineage>
</organism>
<gene>
    <name evidence="2" type="ORF">VP1G_10787</name>
</gene>
<dbReference type="Proteomes" id="UP000078576">
    <property type="component" value="Unassembled WGS sequence"/>
</dbReference>
<reference evidence="3" key="1">
    <citation type="submission" date="2014-12" db="EMBL/GenBank/DDBJ databases">
        <title>Genome Sequence of Valsa Canker Pathogens Uncovers a Specific Adaption of Colonization on Woody Bark.</title>
        <authorList>
            <person name="Yin Z."/>
            <person name="Liu H."/>
            <person name="Gao X."/>
            <person name="Li Z."/>
            <person name="Song N."/>
            <person name="Ke X."/>
            <person name="Dai Q."/>
            <person name="Wu Y."/>
            <person name="Sun Y."/>
            <person name="Xu J.-R."/>
            <person name="Kang Z.K."/>
            <person name="Wang L."/>
            <person name="Huang L."/>
        </authorList>
    </citation>
    <scope>NUCLEOTIDE SEQUENCE [LARGE SCALE GENOMIC DNA]</scope>
    <source>
        <strain evidence="3">SXYL134</strain>
    </source>
</reference>